<evidence type="ECO:0000256" key="10">
    <source>
        <dbReference type="SAM" id="Phobius"/>
    </source>
</evidence>
<evidence type="ECO:0000256" key="6">
    <source>
        <dbReference type="ARBA" id="ARBA00022970"/>
    </source>
</evidence>
<feature type="transmembrane region" description="Helical" evidence="10">
    <location>
        <begin position="120"/>
        <end position="137"/>
    </location>
</feature>
<feature type="transmembrane region" description="Helical" evidence="10">
    <location>
        <begin position="78"/>
        <end position="99"/>
    </location>
</feature>
<feature type="transmembrane region" description="Helical" evidence="10">
    <location>
        <begin position="326"/>
        <end position="345"/>
    </location>
</feature>
<feature type="transmembrane region" description="Helical" evidence="10">
    <location>
        <begin position="143"/>
        <end position="165"/>
    </location>
</feature>
<dbReference type="Pfam" id="PF02653">
    <property type="entry name" value="BPD_transp_2"/>
    <property type="match status" value="2"/>
</dbReference>
<accession>A0A1H3E4R5</accession>
<keyword evidence="5 10" id="KW-0812">Transmembrane</keyword>
<dbReference type="EMBL" id="FNPC01000001">
    <property type="protein sequence ID" value="SDX73607.1"/>
    <property type="molecule type" value="Genomic_DNA"/>
</dbReference>
<feature type="transmembrane region" description="Helical" evidence="10">
    <location>
        <begin position="177"/>
        <end position="198"/>
    </location>
</feature>
<proteinExistence type="inferred from homology"/>
<evidence type="ECO:0000256" key="1">
    <source>
        <dbReference type="ARBA" id="ARBA00004651"/>
    </source>
</evidence>
<evidence type="ECO:0000256" key="3">
    <source>
        <dbReference type="ARBA" id="ARBA00022475"/>
    </source>
</evidence>
<evidence type="ECO:0000256" key="4">
    <source>
        <dbReference type="ARBA" id="ARBA00022519"/>
    </source>
</evidence>
<evidence type="ECO:0000256" key="7">
    <source>
        <dbReference type="ARBA" id="ARBA00022989"/>
    </source>
</evidence>
<dbReference type="AlphaFoldDB" id="A0A1H3E4R5"/>
<evidence type="ECO:0000256" key="8">
    <source>
        <dbReference type="ARBA" id="ARBA00023136"/>
    </source>
</evidence>
<name>A0A1H3E4R5_9EURY</name>
<feature type="transmembrane region" description="Helical" evidence="10">
    <location>
        <begin position="12"/>
        <end position="35"/>
    </location>
</feature>
<dbReference type="Proteomes" id="UP000199079">
    <property type="component" value="Unassembled WGS sequence"/>
</dbReference>
<feature type="transmembrane region" description="Helical" evidence="10">
    <location>
        <begin position="255"/>
        <end position="277"/>
    </location>
</feature>
<feature type="transmembrane region" description="Helical" evidence="10">
    <location>
        <begin position="289"/>
        <end position="306"/>
    </location>
</feature>
<dbReference type="PANTHER" id="PTHR11795:SF371">
    <property type="entry name" value="HIGH-AFFINITY BRANCHED-CHAIN AMINO ACID TRANSPORT SYSTEM PERMEASE PROTEIN LIVH"/>
    <property type="match status" value="1"/>
</dbReference>
<dbReference type="InterPro" id="IPR052157">
    <property type="entry name" value="BCAA_transport_permease"/>
</dbReference>
<feature type="transmembrane region" description="Helical" evidence="10">
    <location>
        <begin position="449"/>
        <end position="466"/>
    </location>
</feature>
<comment type="similarity">
    <text evidence="9">Belongs to the binding-protein-dependent transport system permease family. LivHM subfamily.</text>
</comment>
<keyword evidence="12" id="KW-1185">Reference proteome</keyword>
<feature type="transmembrane region" description="Helical" evidence="10">
    <location>
        <begin position="374"/>
        <end position="397"/>
    </location>
</feature>
<sequence length="475" mass="49128">MAYMAVETGLLNAISNGIVTGSIVALGAIGLALVYDIGDVPNFAHGDLLTLGAYTALLVNKPGTVPGFGALATDTRGIGIGGMAFLFAVSFVGVLGIVYHLGGRRALKGGWWGIDAPPSVAVAVHVLAAAVVGVLVVTGTPSFLAALLFAVVVVGALVPLMESLVFRKFRAKDASVAMLLIASLAVAFIVRFGVQTIFGGEIRSYQVDTTIPFAGGQLDITFAKFFDFFVAGNGFSLAIRETRGGNEIPLATFSYSWIEVVAVVAIAAILGVAAYRWRTDTAGVIGGRLAAALAVVATVVVGGTALAPGAVPETAWYATRVRASPLRIGIILTALVMMGLLHYLLRATTLGKAMRATSDNRDLAMVRGINTRRVMMTVWIIAGLFGALAGVLLGFLFSNLSINLGFNLLLPMFAGVILGGINVYGAILGSYAVGLAMEVGIFAIPGLSATYRIPVAFVVLLVVLLVKPEGIVGGN</sequence>
<reference evidence="12" key="1">
    <citation type="submission" date="2016-10" db="EMBL/GenBank/DDBJ databases">
        <authorList>
            <person name="Varghese N."/>
            <person name="Submissions S."/>
        </authorList>
    </citation>
    <scope>NUCLEOTIDE SEQUENCE [LARGE SCALE GENOMIC DNA]</scope>
    <source>
        <strain evidence="12">DC30,IBRC 10041,KCTC 4046</strain>
    </source>
</reference>
<keyword evidence="3" id="KW-1003">Cell membrane</keyword>
<organism evidence="11 12">
    <name type="scientific">Halopenitus persicus</name>
    <dbReference type="NCBI Taxonomy" id="1048396"/>
    <lineage>
        <taxon>Archaea</taxon>
        <taxon>Methanobacteriati</taxon>
        <taxon>Methanobacteriota</taxon>
        <taxon>Stenosarchaea group</taxon>
        <taxon>Halobacteria</taxon>
        <taxon>Halobacteriales</taxon>
        <taxon>Haloferacaceae</taxon>
        <taxon>Halopenitus</taxon>
    </lineage>
</organism>
<keyword evidence="6" id="KW-0029">Amino-acid transport</keyword>
<evidence type="ECO:0000256" key="2">
    <source>
        <dbReference type="ARBA" id="ARBA00022448"/>
    </source>
</evidence>
<keyword evidence="4" id="KW-0997">Cell inner membrane</keyword>
<keyword evidence="2" id="KW-0813">Transport</keyword>
<dbReference type="PANTHER" id="PTHR11795">
    <property type="entry name" value="BRANCHED-CHAIN AMINO ACID TRANSPORT SYSTEM PERMEASE PROTEIN LIVH"/>
    <property type="match status" value="1"/>
</dbReference>
<evidence type="ECO:0000313" key="12">
    <source>
        <dbReference type="Proteomes" id="UP000199079"/>
    </source>
</evidence>
<dbReference type="InterPro" id="IPR001851">
    <property type="entry name" value="ABC_transp_permease"/>
</dbReference>
<gene>
    <name evidence="11" type="ORF">SAMN05216564_101285</name>
</gene>
<protein>
    <submittedName>
        <fullName evidence="11">Branched-chain amino acid transport system / permease component</fullName>
    </submittedName>
</protein>
<dbReference type="GO" id="GO:0005886">
    <property type="term" value="C:plasma membrane"/>
    <property type="evidence" value="ECO:0007669"/>
    <property type="project" value="UniProtKB-SubCell"/>
</dbReference>
<dbReference type="GO" id="GO:0022857">
    <property type="term" value="F:transmembrane transporter activity"/>
    <property type="evidence" value="ECO:0007669"/>
    <property type="project" value="InterPro"/>
</dbReference>
<evidence type="ECO:0000256" key="9">
    <source>
        <dbReference type="ARBA" id="ARBA00037998"/>
    </source>
</evidence>
<evidence type="ECO:0000256" key="5">
    <source>
        <dbReference type="ARBA" id="ARBA00022692"/>
    </source>
</evidence>
<comment type="subcellular location">
    <subcellularLocation>
        <location evidence="1">Cell membrane</location>
        <topology evidence="1">Multi-pass membrane protein</topology>
    </subcellularLocation>
</comment>
<keyword evidence="8 10" id="KW-0472">Membrane</keyword>
<keyword evidence="7 10" id="KW-1133">Transmembrane helix</keyword>
<dbReference type="GO" id="GO:0006865">
    <property type="term" value="P:amino acid transport"/>
    <property type="evidence" value="ECO:0007669"/>
    <property type="project" value="UniProtKB-KW"/>
</dbReference>
<dbReference type="CDD" id="cd06582">
    <property type="entry name" value="TM_PBP1_LivH_like"/>
    <property type="match status" value="1"/>
</dbReference>
<evidence type="ECO:0000313" key="11">
    <source>
        <dbReference type="EMBL" id="SDX73607.1"/>
    </source>
</evidence>
<feature type="transmembrane region" description="Helical" evidence="10">
    <location>
        <begin position="409"/>
        <end position="437"/>
    </location>
</feature>